<dbReference type="InterPro" id="IPR018461">
    <property type="entry name" value="Na/H_Antiport_NhaC-like_C"/>
</dbReference>
<keyword evidence="2" id="KW-1003">Cell membrane</keyword>
<organism evidence="9 10">
    <name type="scientific">Elongatibacter sediminis</name>
    <dbReference type="NCBI Taxonomy" id="3119006"/>
    <lineage>
        <taxon>Bacteria</taxon>
        <taxon>Pseudomonadati</taxon>
        <taxon>Pseudomonadota</taxon>
        <taxon>Gammaproteobacteria</taxon>
        <taxon>Chromatiales</taxon>
        <taxon>Wenzhouxiangellaceae</taxon>
        <taxon>Elongatibacter</taxon>
    </lineage>
</organism>
<dbReference type="Pfam" id="PF03553">
    <property type="entry name" value="Na_H_antiporter"/>
    <property type="match status" value="1"/>
</dbReference>
<dbReference type="RefSeq" id="WP_354695508.1">
    <property type="nucleotide sequence ID" value="NZ_JAZHOG010000007.1"/>
</dbReference>
<protein>
    <submittedName>
        <fullName evidence="9">Na+/H+ antiporter NhaC family protein</fullName>
    </submittedName>
</protein>
<evidence type="ECO:0000256" key="5">
    <source>
        <dbReference type="ARBA" id="ARBA00023136"/>
    </source>
</evidence>
<dbReference type="EMBL" id="JAZHOG010000007">
    <property type="protein sequence ID" value="MEJ8568184.1"/>
    <property type="molecule type" value="Genomic_DNA"/>
</dbReference>
<feature type="transmembrane region" description="Helical" evidence="6">
    <location>
        <begin position="103"/>
        <end position="121"/>
    </location>
</feature>
<reference evidence="9 10" key="1">
    <citation type="submission" date="2024-02" db="EMBL/GenBank/DDBJ databases">
        <title>A novel Wenzhouxiangellaceae bacterium, isolated from coastal sediments.</title>
        <authorList>
            <person name="Du Z.-J."/>
            <person name="Ye Y.-Q."/>
            <person name="Zhang X.-Y."/>
        </authorList>
    </citation>
    <scope>NUCLEOTIDE SEQUENCE [LARGE SCALE GENOMIC DNA]</scope>
    <source>
        <strain evidence="9 10">CH-27</strain>
    </source>
</reference>
<feature type="signal peptide" evidence="7">
    <location>
        <begin position="1"/>
        <end position="29"/>
    </location>
</feature>
<evidence type="ECO:0000256" key="1">
    <source>
        <dbReference type="ARBA" id="ARBA00004651"/>
    </source>
</evidence>
<accession>A0AAW9R742</accession>
<feature type="transmembrane region" description="Helical" evidence="6">
    <location>
        <begin position="381"/>
        <end position="399"/>
    </location>
</feature>
<feature type="transmembrane region" description="Helical" evidence="6">
    <location>
        <begin position="63"/>
        <end position="83"/>
    </location>
</feature>
<feature type="chain" id="PRO_5043488616" evidence="7">
    <location>
        <begin position="30"/>
        <end position="581"/>
    </location>
</feature>
<keyword evidence="3 6" id="KW-0812">Transmembrane</keyword>
<dbReference type="PANTHER" id="PTHR43478">
    <property type="entry name" value="NA+/H+ ANTIPORTER-RELATED"/>
    <property type="match status" value="1"/>
</dbReference>
<evidence type="ECO:0000313" key="9">
    <source>
        <dbReference type="EMBL" id="MEJ8568184.1"/>
    </source>
</evidence>
<dbReference type="Proteomes" id="UP001359886">
    <property type="component" value="Unassembled WGS sequence"/>
</dbReference>
<comment type="caution">
    <text evidence="9">The sequence shown here is derived from an EMBL/GenBank/DDBJ whole genome shotgun (WGS) entry which is preliminary data.</text>
</comment>
<evidence type="ECO:0000256" key="3">
    <source>
        <dbReference type="ARBA" id="ARBA00022692"/>
    </source>
</evidence>
<keyword evidence="7" id="KW-0732">Signal</keyword>
<evidence type="ECO:0000256" key="6">
    <source>
        <dbReference type="SAM" id="Phobius"/>
    </source>
</evidence>
<evidence type="ECO:0000259" key="8">
    <source>
        <dbReference type="Pfam" id="PF03553"/>
    </source>
</evidence>
<feature type="transmembrane region" description="Helical" evidence="6">
    <location>
        <begin position="298"/>
        <end position="318"/>
    </location>
</feature>
<feature type="transmembrane region" description="Helical" evidence="6">
    <location>
        <begin position="183"/>
        <end position="206"/>
    </location>
</feature>
<feature type="transmembrane region" description="Helical" evidence="6">
    <location>
        <begin position="338"/>
        <end position="361"/>
    </location>
</feature>
<evidence type="ECO:0000256" key="7">
    <source>
        <dbReference type="SAM" id="SignalP"/>
    </source>
</evidence>
<dbReference type="AlphaFoldDB" id="A0AAW9R742"/>
<keyword evidence="5 6" id="KW-0472">Membrane</keyword>
<gene>
    <name evidence="9" type="ORF">V3330_11150</name>
</gene>
<feature type="domain" description="Na+/H+ antiporter NhaC-like C-terminal" evidence="8">
    <location>
        <begin position="200"/>
        <end position="527"/>
    </location>
</feature>
<name>A0AAW9R742_9GAMM</name>
<feature type="transmembrane region" description="Helical" evidence="6">
    <location>
        <begin position="39"/>
        <end position="56"/>
    </location>
</feature>
<evidence type="ECO:0000313" key="10">
    <source>
        <dbReference type="Proteomes" id="UP001359886"/>
    </source>
</evidence>
<comment type="subcellular location">
    <subcellularLocation>
        <location evidence="1">Cell membrane</location>
        <topology evidence="1">Multi-pass membrane protein</topology>
    </subcellularLocation>
</comment>
<feature type="transmembrane region" description="Helical" evidence="6">
    <location>
        <begin position="419"/>
        <end position="448"/>
    </location>
</feature>
<dbReference type="GO" id="GO:0005886">
    <property type="term" value="C:plasma membrane"/>
    <property type="evidence" value="ECO:0007669"/>
    <property type="project" value="UniProtKB-SubCell"/>
</dbReference>
<sequence>MRRIAPTRGRLPLAGMALLMLLAAPLTHAAETAPALAGTWVSILPPALAIGLALTLRQVIPAIFFGVWCGAWAMNGFTLPGLWTSLFDSFQVYVLEAFADRDHGAIILFTLMIGGMVGIVSRNGGMQGIVNRIAHFADSARHACLATASMGMAIFFDDYANTLVVGNTMRPLADAKRVSRAKLAYLVDSTAAPVSCVAVVTTWIGYEVGLLGDTMERIPNLDIEAFLLFLSTLPYSFYPILAIVFVFMIAASGRDFGPMLAAERAARAADPGQSESVDSSMAADCEPIEPIPGKPQRALNAILPIVMLIAGVVGGLYITGSQATDAVDPGLRDIVGAANSYTALMWASLLGAFTAGTLTLAQRIMSLPELVDAWYKGMRSMLYAMIILLLAWSLSSVTEDLETAAFLVRALGDTLAVEWMPALVFILSALTAFATGSSWGAMGILVPLTLPLTWAVMGLNGMQGPEHMHILYSSVAAVLAGSVWGDHCSPISDTTILSSMASGCDHIEHVRTQLPYALTVGATAIVLCSLPVAYGLPWWLGVLVSVGVLYATLRAFGRLVEPAGTPLPESAPTTAPGNRQS</sequence>
<dbReference type="PANTHER" id="PTHR43478:SF1">
    <property type="entry name" value="NA+_H+ ANTIPORTER NHAC-LIKE C-TERMINAL DOMAIN-CONTAINING PROTEIN"/>
    <property type="match status" value="1"/>
</dbReference>
<keyword evidence="10" id="KW-1185">Reference proteome</keyword>
<evidence type="ECO:0000256" key="2">
    <source>
        <dbReference type="ARBA" id="ARBA00022475"/>
    </source>
</evidence>
<proteinExistence type="predicted"/>
<feature type="transmembrane region" description="Helical" evidence="6">
    <location>
        <begin position="226"/>
        <end position="250"/>
    </location>
</feature>
<keyword evidence="4 6" id="KW-1133">Transmembrane helix</keyword>
<evidence type="ECO:0000256" key="4">
    <source>
        <dbReference type="ARBA" id="ARBA00022989"/>
    </source>
</evidence>